<dbReference type="GO" id="GO:0071013">
    <property type="term" value="C:catalytic step 2 spliceosome"/>
    <property type="evidence" value="ECO:0007669"/>
    <property type="project" value="TreeGrafter"/>
</dbReference>
<feature type="coiled-coil region" evidence="7">
    <location>
        <begin position="133"/>
        <end position="160"/>
    </location>
</feature>
<dbReference type="Pfam" id="PF05700">
    <property type="entry name" value="BCAS2"/>
    <property type="match status" value="1"/>
</dbReference>
<dbReference type="GO" id="GO:0006397">
    <property type="term" value="P:mRNA processing"/>
    <property type="evidence" value="ECO:0007669"/>
    <property type="project" value="UniProtKB-KW"/>
</dbReference>
<reference evidence="8" key="1">
    <citation type="journal article" date="2020" name="Stud. Mycol.">
        <title>101 Dothideomycetes genomes: a test case for predicting lifestyles and emergence of pathogens.</title>
        <authorList>
            <person name="Haridas S."/>
            <person name="Albert R."/>
            <person name="Binder M."/>
            <person name="Bloem J."/>
            <person name="Labutti K."/>
            <person name="Salamov A."/>
            <person name="Andreopoulos B."/>
            <person name="Baker S."/>
            <person name="Barry K."/>
            <person name="Bills G."/>
            <person name="Bluhm B."/>
            <person name="Cannon C."/>
            <person name="Castanera R."/>
            <person name="Culley D."/>
            <person name="Daum C."/>
            <person name="Ezra D."/>
            <person name="Gonzalez J."/>
            <person name="Henrissat B."/>
            <person name="Kuo A."/>
            <person name="Liang C."/>
            <person name="Lipzen A."/>
            <person name="Lutzoni F."/>
            <person name="Magnuson J."/>
            <person name="Mondo S."/>
            <person name="Nolan M."/>
            <person name="Ohm R."/>
            <person name="Pangilinan J."/>
            <person name="Park H.-J."/>
            <person name="Ramirez L."/>
            <person name="Alfaro M."/>
            <person name="Sun H."/>
            <person name="Tritt A."/>
            <person name="Yoshinaga Y."/>
            <person name="Zwiers L.-H."/>
            <person name="Turgeon B."/>
            <person name="Goodwin S."/>
            <person name="Spatafora J."/>
            <person name="Crous P."/>
            <person name="Grigoriev I."/>
        </authorList>
    </citation>
    <scope>NUCLEOTIDE SEQUENCE</scope>
    <source>
        <strain evidence="8">CBS 121167</strain>
    </source>
</reference>
<evidence type="ECO:0000313" key="9">
    <source>
        <dbReference type="Proteomes" id="UP000799438"/>
    </source>
</evidence>
<name>A0A6A6B6D9_9PEZI</name>
<evidence type="ECO:0000256" key="1">
    <source>
        <dbReference type="ARBA" id="ARBA00004123"/>
    </source>
</evidence>
<evidence type="ECO:0000256" key="7">
    <source>
        <dbReference type="SAM" id="Coils"/>
    </source>
</evidence>
<keyword evidence="7" id="KW-0175">Coiled coil</keyword>
<keyword evidence="9" id="KW-1185">Reference proteome</keyword>
<accession>A0A6A6B6D9</accession>
<dbReference type="GO" id="GO:0008380">
    <property type="term" value="P:RNA splicing"/>
    <property type="evidence" value="ECO:0007669"/>
    <property type="project" value="UniProtKB-KW"/>
</dbReference>
<dbReference type="Proteomes" id="UP000799438">
    <property type="component" value="Unassembled WGS sequence"/>
</dbReference>
<evidence type="ECO:0000256" key="6">
    <source>
        <dbReference type="ARBA" id="ARBA00023242"/>
    </source>
</evidence>
<keyword evidence="3" id="KW-0507">mRNA processing</keyword>
<keyword evidence="5" id="KW-0508">mRNA splicing</keyword>
<dbReference type="PANTHER" id="PTHR13296">
    <property type="entry name" value="BCAS2 PROTEIN"/>
    <property type="match status" value="1"/>
</dbReference>
<evidence type="ECO:0000256" key="4">
    <source>
        <dbReference type="ARBA" id="ARBA00022728"/>
    </source>
</evidence>
<comment type="subcellular location">
    <subcellularLocation>
        <location evidence="1">Nucleus</location>
    </subcellularLocation>
</comment>
<dbReference type="PANTHER" id="PTHR13296:SF0">
    <property type="entry name" value="PRE-MRNA-SPLICING FACTOR SPF27"/>
    <property type="match status" value="1"/>
</dbReference>
<keyword evidence="6" id="KW-0539">Nucleus</keyword>
<dbReference type="InterPro" id="IPR008409">
    <property type="entry name" value="SPF27"/>
</dbReference>
<evidence type="ECO:0000256" key="5">
    <source>
        <dbReference type="ARBA" id="ARBA00023187"/>
    </source>
</evidence>
<keyword evidence="4" id="KW-0747">Spliceosome</keyword>
<evidence type="ECO:0000313" key="8">
    <source>
        <dbReference type="EMBL" id="KAF2138537.1"/>
    </source>
</evidence>
<protein>
    <recommendedName>
        <fullName evidence="10">Breast carcinoma amplified sequence 2</fullName>
    </recommendedName>
</protein>
<dbReference type="RefSeq" id="XP_033394250.1">
    <property type="nucleotide sequence ID" value="XM_033537337.1"/>
</dbReference>
<evidence type="ECO:0000256" key="2">
    <source>
        <dbReference type="ARBA" id="ARBA00010788"/>
    </source>
</evidence>
<dbReference type="GeneID" id="54294833"/>
<dbReference type="GO" id="GO:0000974">
    <property type="term" value="C:Prp19 complex"/>
    <property type="evidence" value="ECO:0007669"/>
    <property type="project" value="TreeGrafter"/>
</dbReference>
<gene>
    <name evidence="8" type="ORF">K452DRAFT_233864</name>
</gene>
<evidence type="ECO:0008006" key="10">
    <source>
        <dbReference type="Google" id="ProtNLM"/>
    </source>
</evidence>
<evidence type="ECO:0000256" key="3">
    <source>
        <dbReference type="ARBA" id="ARBA00022664"/>
    </source>
</evidence>
<organism evidence="8 9">
    <name type="scientific">Aplosporella prunicola CBS 121167</name>
    <dbReference type="NCBI Taxonomy" id="1176127"/>
    <lineage>
        <taxon>Eukaryota</taxon>
        <taxon>Fungi</taxon>
        <taxon>Dikarya</taxon>
        <taxon>Ascomycota</taxon>
        <taxon>Pezizomycotina</taxon>
        <taxon>Dothideomycetes</taxon>
        <taxon>Dothideomycetes incertae sedis</taxon>
        <taxon>Botryosphaeriales</taxon>
        <taxon>Aplosporellaceae</taxon>
        <taxon>Aplosporella</taxon>
    </lineage>
</organism>
<dbReference type="AlphaFoldDB" id="A0A6A6B6D9"/>
<dbReference type="GO" id="GO:0071011">
    <property type="term" value="C:precatalytic spliceosome"/>
    <property type="evidence" value="ECO:0007669"/>
    <property type="project" value="TreeGrafter"/>
</dbReference>
<sequence length="209" mass="22196">MPLILESHDSLPYIDAALTPAAHAAASALIAADLDPAAATQALHPSIPASYAPRFSPALETEHARLAAAAPKEPGTGVDLARYEALDAPPDNDAAAWRALLQRAYTSSAHLDARAANLALLERYGKNAWLVANSQLEDILRALEADLARAKLEVEAIETARRSAQGGVAAELGLLDEAWRNGVARVIETEAAAEGLRRQTLERQREMAA</sequence>
<dbReference type="EMBL" id="ML995496">
    <property type="protein sequence ID" value="KAF2138537.1"/>
    <property type="molecule type" value="Genomic_DNA"/>
</dbReference>
<dbReference type="OrthoDB" id="205794at2759"/>
<comment type="similarity">
    <text evidence="2">Belongs to the SPF27 family.</text>
</comment>
<proteinExistence type="inferred from homology"/>